<dbReference type="PANTHER" id="PTHR34737">
    <property type="entry name" value="EF-HAND DOMAIN-CONTAINING PROTEIN"/>
    <property type="match status" value="1"/>
</dbReference>
<feature type="signal peptide" evidence="1">
    <location>
        <begin position="1"/>
        <end position="17"/>
    </location>
</feature>
<reference evidence="3 4" key="1">
    <citation type="journal article" date="2011" name="Proc. Natl. Acad. Sci. U.S.A.">
        <title>Niche of harmful alga Aureococcus anophagefferens revealed through ecogenomics.</title>
        <authorList>
            <person name="Gobler C.J."/>
            <person name="Berry D.L."/>
            <person name="Dyhrman S.T."/>
            <person name="Wilhelm S.W."/>
            <person name="Salamov A."/>
            <person name="Lobanov A.V."/>
            <person name="Zhang Y."/>
            <person name="Collier J.L."/>
            <person name="Wurch L.L."/>
            <person name="Kustka A.B."/>
            <person name="Dill B.D."/>
            <person name="Shah M."/>
            <person name="VerBerkmoes N.C."/>
            <person name="Kuo A."/>
            <person name="Terry A."/>
            <person name="Pangilinan J."/>
            <person name="Lindquist E.A."/>
            <person name="Lucas S."/>
            <person name="Paulsen I.T."/>
            <person name="Hattenrath-Lehmann T.K."/>
            <person name="Talmage S.C."/>
            <person name="Walker E.A."/>
            <person name="Koch F."/>
            <person name="Burson A.M."/>
            <person name="Marcoval M.A."/>
            <person name="Tang Y.Z."/>
            <person name="Lecleir G.R."/>
            <person name="Coyne K.J."/>
            <person name="Berg G.M."/>
            <person name="Bertrand E.M."/>
            <person name="Saito M.A."/>
            <person name="Gladyshev V.N."/>
            <person name="Grigoriev I.V."/>
        </authorList>
    </citation>
    <scope>NUCLEOTIDE SEQUENCE [LARGE SCALE GENOMIC DNA]</scope>
    <source>
        <strain evidence="4">CCMP 1984</strain>
    </source>
</reference>
<accession>F0XVP8</accession>
<keyword evidence="1" id="KW-0732">Signal</keyword>
<protein>
    <recommendedName>
        <fullName evidence="2">Temptin Cys/Cys disulfide domain-containing protein</fullName>
    </recommendedName>
</protein>
<feature type="domain" description="Temptin Cys/Cys disulfide" evidence="2">
    <location>
        <begin position="17"/>
        <end position="113"/>
    </location>
</feature>
<evidence type="ECO:0000313" key="3">
    <source>
        <dbReference type="EMBL" id="EGB13104.1"/>
    </source>
</evidence>
<dbReference type="EMBL" id="GL833120">
    <property type="protein sequence ID" value="EGB13104.1"/>
    <property type="molecule type" value="Genomic_DNA"/>
</dbReference>
<organism evidence="4">
    <name type="scientific">Aureococcus anophagefferens</name>
    <name type="common">Harmful bloom alga</name>
    <dbReference type="NCBI Taxonomy" id="44056"/>
    <lineage>
        <taxon>Eukaryota</taxon>
        <taxon>Sar</taxon>
        <taxon>Stramenopiles</taxon>
        <taxon>Ochrophyta</taxon>
        <taxon>Pelagophyceae</taxon>
        <taxon>Pelagomonadales</taxon>
        <taxon>Pelagomonadaceae</taxon>
        <taxon>Aureococcus</taxon>
    </lineage>
</organism>
<keyword evidence="4" id="KW-1185">Reference proteome</keyword>
<name>F0XVP8_AURAN</name>
<gene>
    <name evidence="3" type="ORF">AURANDRAFT_19265</name>
</gene>
<dbReference type="Proteomes" id="UP000002729">
    <property type="component" value="Unassembled WGS sequence"/>
</dbReference>
<dbReference type="OMA" id="NATWTEG"/>
<sequence>MAPTFVALLSVLSGSLAYPSFRYKIPNGERVPCPEGAEGCTWTEDDILGLQGSWRCNGLGHSTCAGGGALNAFGVDFVAHTFEWQSVCGLDSDGDGDTNGEELGDPCCLLETGVGGSQRRATGVFFRVNFA</sequence>
<dbReference type="RefSeq" id="XP_009032703.1">
    <property type="nucleotide sequence ID" value="XM_009034455.1"/>
</dbReference>
<dbReference type="InParanoid" id="F0XVP8"/>
<evidence type="ECO:0000259" key="2">
    <source>
        <dbReference type="Pfam" id="PF24784"/>
    </source>
</evidence>
<dbReference type="InterPro" id="IPR057626">
    <property type="entry name" value="S-S_Temptin"/>
</dbReference>
<feature type="chain" id="PRO_5003260474" description="Temptin Cys/Cys disulfide domain-containing protein" evidence="1">
    <location>
        <begin position="18"/>
        <end position="131"/>
    </location>
</feature>
<evidence type="ECO:0000313" key="4">
    <source>
        <dbReference type="Proteomes" id="UP000002729"/>
    </source>
</evidence>
<evidence type="ECO:0000256" key="1">
    <source>
        <dbReference type="SAM" id="SignalP"/>
    </source>
</evidence>
<dbReference type="InterPro" id="IPR055313">
    <property type="entry name" value="Temptin-like"/>
</dbReference>
<dbReference type="Pfam" id="PF24784">
    <property type="entry name" value="Temptin_C"/>
    <property type="match status" value="1"/>
</dbReference>
<dbReference type="GeneID" id="20219108"/>
<dbReference type="OrthoDB" id="129121at2759"/>
<dbReference type="KEGG" id="aaf:AURANDRAFT_19265"/>
<dbReference type="AlphaFoldDB" id="F0XVP8"/>
<proteinExistence type="predicted"/>
<dbReference type="PANTHER" id="PTHR34737:SF2">
    <property type="entry name" value="EF-HAND DOMAIN-CONTAINING PROTEIN"/>
    <property type="match status" value="1"/>
</dbReference>